<dbReference type="PANTHER" id="PTHR23517:SF2">
    <property type="entry name" value="MULTIDRUG RESISTANCE PROTEIN MDTH"/>
    <property type="match status" value="1"/>
</dbReference>
<comment type="subcellular location">
    <subcellularLocation>
        <location evidence="1">Cell membrane</location>
        <topology evidence="1">Multi-pass membrane protein</topology>
    </subcellularLocation>
</comment>
<feature type="transmembrane region" description="Helical" evidence="7">
    <location>
        <begin position="255"/>
        <end position="276"/>
    </location>
</feature>
<proteinExistence type="predicted"/>
<feature type="transmembrane region" description="Helical" evidence="7">
    <location>
        <begin position="174"/>
        <end position="194"/>
    </location>
</feature>
<dbReference type="EMBL" id="JADBEJ010000001">
    <property type="protein sequence ID" value="MBE1574387.1"/>
    <property type="molecule type" value="Genomic_DNA"/>
</dbReference>
<feature type="transmembrane region" description="Helical" evidence="7">
    <location>
        <begin position="20"/>
        <end position="41"/>
    </location>
</feature>
<feature type="transmembrane region" description="Helical" evidence="7">
    <location>
        <begin position="226"/>
        <end position="249"/>
    </location>
</feature>
<evidence type="ECO:0000256" key="3">
    <source>
        <dbReference type="ARBA" id="ARBA00022475"/>
    </source>
</evidence>
<keyword evidence="9" id="KW-1185">Reference proteome</keyword>
<evidence type="ECO:0000313" key="8">
    <source>
        <dbReference type="EMBL" id="MBE1574387.1"/>
    </source>
</evidence>
<evidence type="ECO:0000256" key="5">
    <source>
        <dbReference type="ARBA" id="ARBA00022989"/>
    </source>
</evidence>
<dbReference type="InterPro" id="IPR011701">
    <property type="entry name" value="MFS"/>
</dbReference>
<evidence type="ECO:0000313" key="9">
    <source>
        <dbReference type="Proteomes" id="UP000656548"/>
    </source>
</evidence>
<dbReference type="Proteomes" id="UP000656548">
    <property type="component" value="Unassembled WGS sequence"/>
</dbReference>
<dbReference type="InterPro" id="IPR036259">
    <property type="entry name" value="MFS_trans_sf"/>
</dbReference>
<feature type="transmembrane region" description="Helical" evidence="7">
    <location>
        <begin position="288"/>
        <end position="308"/>
    </location>
</feature>
<dbReference type="Gene3D" id="1.20.1250.20">
    <property type="entry name" value="MFS general substrate transporter like domains"/>
    <property type="match status" value="1"/>
</dbReference>
<dbReference type="PANTHER" id="PTHR23517">
    <property type="entry name" value="RESISTANCE PROTEIN MDTM, PUTATIVE-RELATED-RELATED"/>
    <property type="match status" value="1"/>
</dbReference>
<evidence type="ECO:0000256" key="4">
    <source>
        <dbReference type="ARBA" id="ARBA00022692"/>
    </source>
</evidence>
<keyword evidence="5 7" id="KW-1133">Transmembrane helix</keyword>
<dbReference type="SUPFAM" id="SSF103473">
    <property type="entry name" value="MFS general substrate transporter"/>
    <property type="match status" value="1"/>
</dbReference>
<organism evidence="8 9">
    <name type="scientific">Amycolatopsis roodepoortensis</name>
    <dbReference type="NCBI Taxonomy" id="700274"/>
    <lineage>
        <taxon>Bacteria</taxon>
        <taxon>Bacillati</taxon>
        <taxon>Actinomycetota</taxon>
        <taxon>Actinomycetes</taxon>
        <taxon>Pseudonocardiales</taxon>
        <taxon>Pseudonocardiaceae</taxon>
        <taxon>Amycolatopsis</taxon>
    </lineage>
</organism>
<keyword evidence="3" id="KW-1003">Cell membrane</keyword>
<evidence type="ECO:0000256" key="2">
    <source>
        <dbReference type="ARBA" id="ARBA00022448"/>
    </source>
</evidence>
<sequence length="410" mass="42836">MLGAEVGESTVSPGGRRVRVVLAVDQLLVALGLFSLFPVLGVMLASRGSASNAALVGVGLFCYTASAGLSALLLNRWLPRLSYRHGMAGSALLSAVAFGLLPYVRAGWVLCGLLVLAGLGVSVHFVLSRVFVAELVRDDIGRNRIYSLLQIAVNAAAAVGPLVASVTFAVDPRLLLAFVSLCYVGGAASLCFAMPSREYPPSTSGRWPVSRAVLGRALRSAEIVRVLVVCVVGAFVYAQFFSAFALFVADSVSSVALRAGLLAAPAILIVLLQAAVTKVVTRLLEAGVKPFTVLGAGTMVFGVAMLFLGAGLPLVAGAVLAAAMFSLAEMLFTPMVSTAFAGLPIESSLESFNLRQVCWTVGEALGSLAGGGLYLWLRLRGEAWLYWHLLAWPTLAGIGVLLVVSARRRA</sequence>
<comment type="caution">
    <text evidence="8">The sequence shown here is derived from an EMBL/GenBank/DDBJ whole genome shotgun (WGS) entry which is preliminary data.</text>
</comment>
<evidence type="ECO:0000256" key="6">
    <source>
        <dbReference type="ARBA" id="ARBA00023136"/>
    </source>
</evidence>
<evidence type="ECO:0000256" key="7">
    <source>
        <dbReference type="SAM" id="Phobius"/>
    </source>
</evidence>
<dbReference type="InterPro" id="IPR050171">
    <property type="entry name" value="MFS_Transporters"/>
</dbReference>
<feature type="transmembrane region" description="Helical" evidence="7">
    <location>
        <begin position="148"/>
        <end position="168"/>
    </location>
</feature>
<feature type="transmembrane region" description="Helical" evidence="7">
    <location>
        <begin position="107"/>
        <end position="127"/>
    </location>
</feature>
<evidence type="ECO:0000256" key="1">
    <source>
        <dbReference type="ARBA" id="ARBA00004651"/>
    </source>
</evidence>
<keyword evidence="4 7" id="KW-0812">Transmembrane</keyword>
<accession>A0ABR9L198</accession>
<gene>
    <name evidence="8" type="ORF">H4W30_001416</name>
</gene>
<protein>
    <submittedName>
        <fullName evidence="8">MFS family permease</fullName>
    </submittedName>
</protein>
<name>A0ABR9L198_9PSEU</name>
<keyword evidence="2" id="KW-0813">Transport</keyword>
<feature type="transmembrane region" description="Helical" evidence="7">
    <location>
        <begin position="314"/>
        <end position="345"/>
    </location>
</feature>
<dbReference type="Pfam" id="PF07690">
    <property type="entry name" value="MFS_1"/>
    <property type="match status" value="1"/>
</dbReference>
<feature type="transmembrane region" description="Helical" evidence="7">
    <location>
        <begin position="383"/>
        <end position="404"/>
    </location>
</feature>
<dbReference type="RefSeq" id="WP_192742024.1">
    <property type="nucleotide sequence ID" value="NZ_JADBEJ010000001.1"/>
</dbReference>
<keyword evidence="6 7" id="KW-0472">Membrane</keyword>
<feature type="transmembrane region" description="Helical" evidence="7">
    <location>
        <begin position="81"/>
        <end position="101"/>
    </location>
</feature>
<reference evidence="8 9" key="1">
    <citation type="submission" date="2020-10" db="EMBL/GenBank/DDBJ databases">
        <title>Sequencing the genomes of 1000 actinobacteria strains.</title>
        <authorList>
            <person name="Klenk H.-P."/>
        </authorList>
    </citation>
    <scope>NUCLEOTIDE SEQUENCE [LARGE SCALE GENOMIC DNA]</scope>
    <source>
        <strain evidence="8 9">DSM 46661</strain>
    </source>
</reference>
<feature type="transmembrane region" description="Helical" evidence="7">
    <location>
        <begin position="53"/>
        <end position="74"/>
    </location>
</feature>
<feature type="transmembrane region" description="Helical" evidence="7">
    <location>
        <begin position="357"/>
        <end position="377"/>
    </location>
</feature>